<dbReference type="Gene3D" id="1.10.238.10">
    <property type="entry name" value="EF-hand"/>
    <property type="match status" value="2"/>
</dbReference>
<dbReference type="InterPro" id="IPR050230">
    <property type="entry name" value="CALM/Myosin/TropC-like"/>
</dbReference>
<dbReference type="EMBL" id="JBDODL010001081">
    <property type="protein sequence ID" value="MES1921098.1"/>
    <property type="molecule type" value="Genomic_DNA"/>
</dbReference>
<dbReference type="Pfam" id="PF13499">
    <property type="entry name" value="EF-hand_7"/>
    <property type="match status" value="1"/>
</dbReference>
<dbReference type="InterPro" id="IPR018247">
    <property type="entry name" value="EF_Hand_1_Ca_BS"/>
</dbReference>
<evidence type="ECO:0000256" key="2">
    <source>
        <dbReference type="ARBA" id="ARBA00022737"/>
    </source>
</evidence>
<gene>
    <name evidence="5" type="primary">CETN2</name>
    <name evidence="5" type="ORF">MHBO_002684</name>
</gene>
<reference evidence="5 6" key="1">
    <citation type="journal article" date="2024" name="BMC Biol.">
        <title>Comparative genomics of Ascetosporea gives new insight into the evolutionary basis for animal parasitism in Rhizaria.</title>
        <authorList>
            <person name="Hiltunen Thoren M."/>
            <person name="Onut-Brannstrom I."/>
            <person name="Alfjorden A."/>
            <person name="Peckova H."/>
            <person name="Swords F."/>
            <person name="Hooper C."/>
            <person name="Holzer A.S."/>
            <person name="Bass D."/>
            <person name="Burki F."/>
        </authorList>
    </citation>
    <scope>NUCLEOTIDE SEQUENCE [LARGE SCALE GENOMIC DNA]</scope>
    <source>
        <strain evidence="5">20-A016</strain>
    </source>
</reference>
<keyword evidence="2" id="KW-0677">Repeat</keyword>
<evidence type="ECO:0000259" key="4">
    <source>
        <dbReference type="PROSITE" id="PS50222"/>
    </source>
</evidence>
<protein>
    <recommendedName>
        <fullName evidence="1">Calmodulin</fullName>
    </recommendedName>
</protein>
<comment type="caution">
    <text evidence="5">The sequence shown here is derived from an EMBL/GenBank/DDBJ whole genome shotgun (WGS) entry which is preliminary data.</text>
</comment>
<dbReference type="Proteomes" id="UP001439008">
    <property type="component" value="Unassembled WGS sequence"/>
</dbReference>
<dbReference type="SMART" id="SM00054">
    <property type="entry name" value="EFh"/>
    <property type="match status" value="3"/>
</dbReference>
<dbReference type="Pfam" id="PF00036">
    <property type="entry name" value="EF-hand_1"/>
    <property type="match status" value="1"/>
</dbReference>
<evidence type="ECO:0000313" key="5">
    <source>
        <dbReference type="EMBL" id="MES1921098.1"/>
    </source>
</evidence>
<keyword evidence="3" id="KW-0106">Calcium</keyword>
<evidence type="ECO:0000313" key="6">
    <source>
        <dbReference type="Proteomes" id="UP001439008"/>
    </source>
</evidence>
<dbReference type="InterPro" id="IPR011992">
    <property type="entry name" value="EF-hand-dom_pair"/>
</dbReference>
<sequence>MDKNEYDIQISKKRNLNIEEEIVLSKNLSKEYKEIFDIIDFNGDGRISVEELEIAFNAVGIDSSNEEIKALFAKIDENGDDFIDFKEFLSILVILCHFKSLVEDPDPNELRKMFKKFDTDNSGGLNCDELMFLKHVVIKDTE</sequence>
<dbReference type="PROSITE" id="PS50222">
    <property type="entry name" value="EF_HAND_2"/>
    <property type="match status" value="3"/>
</dbReference>
<feature type="domain" description="EF-hand" evidence="4">
    <location>
        <begin position="27"/>
        <end position="62"/>
    </location>
</feature>
<name>A0ABV2ANX3_9EUKA</name>
<dbReference type="PANTHER" id="PTHR23048">
    <property type="entry name" value="MYOSIN LIGHT CHAIN 1, 3"/>
    <property type="match status" value="1"/>
</dbReference>
<dbReference type="PANTHER" id="PTHR23048:SF0">
    <property type="entry name" value="CALMODULIN LIKE 3"/>
    <property type="match status" value="1"/>
</dbReference>
<dbReference type="InterPro" id="IPR002048">
    <property type="entry name" value="EF_hand_dom"/>
</dbReference>
<accession>A0ABV2ANX3</accession>
<organism evidence="5 6">
    <name type="scientific">Bonamia ostreae</name>
    <dbReference type="NCBI Taxonomy" id="126728"/>
    <lineage>
        <taxon>Eukaryota</taxon>
        <taxon>Sar</taxon>
        <taxon>Rhizaria</taxon>
        <taxon>Endomyxa</taxon>
        <taxon>Ascetosporea</taxon>
        <taxon>Haplosporida</taxon>
        <taxon>Bonamia</taxon>
    </lineage>
</organism>
<evidence type="ECO:0000256" key="3">
    <source>
        <dbReference type="ARBA" id="ARBA00022837"/>
    </source>
</evidence>
<evidence type="ECO:0000256" key="1">
    <source>
        <dbReference type="ARBA" id="ARBA00020786"/>
    </source>
</evidence>
<dbReference type="PROSITE" id="PS00018">
    <property type="entry name" value="EF_HAND_1"/>
    <property type="match status" value="2"/>
</dbReference>
<dbReference type="CDD" id="cd00051">
    <property type="entry name" value="EFh"/>
    <property type="match status" value="2"/>
</dbReference>
<dbReference type="SUPFAM" id="SSF47473">
    <property type="entry name" value="EF-hand"/>
    <property type="match status" value="1"/>
</dbReference>
<proteinExistence type="predicted"/>
<feature type="domain" description="EF-hand" evidence="4">
    <location>
        <begin position="105"/>
        <end position="140"/>
    </location>
</feature>
<keyword evidence="6" id="KW-1185">Reference proteome</keyword>
<feature type="domain" description="EF-hand" evidence="4">
    <location>
        <begin position="63"/>
        <end position="98"/>
    </location>
</feature>